<evidence type="ECO:0000256" key="3">
    <source>
        <dbReference type="ARBA" id="ARBA00023002"/>
    </source>
</evidence>
<dbReference type="OrthoDB" id="19205at2157"/>
<dbReference type="SMART" id="SM01092">
    <property type="entry name" value="CO_deh_flav_C"/>
    <property type="match status" value="1"/>
</dbReference>
<dbReference type="STRING" id="694430.Natoc_3140"/>
<name>L0K1M6_9EURY</name>
<protein>
    <submittedName>
        <fullName evidence="5">Aerobic-type carbon monoxide dehydrogenase, middle subunit CoxM/CutM-like protein</fullName>
    </submittedName>
</protein>
<dbReference type="Gene3D" id="3.30.43.10">
    <property type="entry name" value="Uridine Diphospho-n-acetylenolpyruvylglucosamine Reductase, domain 2"/>
    <property type="match status" value="1"/>
</dbReference>
<dbReference type="Gene3D" id="3.30.465.10">
    <property type="match status" value="1"/>
</dbReference>
<dbReference type="GO" id="GO:0016491">
    <property type="term" value="F:oxidoreductase activity"/>
    <property type="evidence" value="ECO:0007669"/>
    <property type="project" value="UniProtKB-KW"/>
</dbReference>
<dbReference type="HOGENOM" id="CLU_058050_3_0_2"/>
<keyword evidence="6" id="KW-1185">Reference proteome</keyword>
<dbReference type="InterPro" id="IPR051312">
    <property type="entry name" value="Diverse_Substr_Oxidored"/>
</dbReference>
<dbReference type="SUPFAM" id="SSF56176">
    <property type="entry name" value="FAD-binding/transporter-associated domain-like"/>
    <property type="match status" value="1"/>
</dbReference>
<keyword evidence="3" id="KW-0560">Oxidoreductase</keyword>
<dbReference type="InterPro" id="IPR005107">
    <property type="entry name" value="CO_DH_flav_C"/>
</dbReference>
<dbReference type="InterPro" id="IPR016167">
    <property type="entry name" value="FAD-bd_PCMH_sub1"/>
</dbReference>
<dbReference type="Pfam" id="PF00941">
    <property type="entry name" value="FAD_binding_5"/>
    <property type="match status" value="1"/>
</dbReference>
<feature type="domain" description="FAD-binding PCMH-type" evidence="4">
    <location>
        <begin position="2"/>
        <end position="177"/>
    </location>
</feature>
<keyword evidence="1" id="KW-0285">Flavoprotein</keyword>
<keyword evidence="2" id="KW-0274">FAD</keyword>
<dbReference type="Proteomes" id="UP000010878">
    <property type="component" value="Chromosome"/>
</dbReference>
<dbReference type="InterPro" id="IPR002346">
    <property type="entry name" value="Mopterin_DH_FAD-bd"/>
</dbReference>
<dbReference type="SUPFAM" id="SSF55447">
    <property type="entry name" value="CO dehydrogenase flavoprotein C-terminal domain-like"/>
    <property type="match status" value="1"/>
</dbReference>
<evidence type="ECO:0000256" key="2">
    <source>
        <dbReference type="ARBA" id="ARBA00022827"/>
    </source>
</evidence>
<accession>L0K1M6</accession>
<gene>
    <name evidence="5" type="ORF">Natoc_3140</name>
</gene>
<dbReference type="eggNOG" id="arCOG01926">
    <property type="taxonomic scope" value="Archaea"/>
</dbReference>
<proteinExistence type="predicted"/>
<dbReference type="AlphaFoldDB" id="L0K1M6"/>
<dbReference type="EMBL" id="CP003929">
    <property type="protein sequence ID" value="AGB38881.1"/>
    <property type="molecule type" value="Genomic_DNA"/>
</dbReference>
<dbReference type="PANTHER" id="PTHR42659:SF2">
    <property type="entry name" value="XANTHINE DEHYDROGENASE SUBUNIT C-RELATED"/>
    <property type="match status" value="1"/>
</dbReference>
<dbReference type="GeneID" id="14403527"/>
<dbReference type="InterPro" id="IPR016166">
    <property type="entry name" value="FAD-bd_PCMH"/>
</dbReference>
<dbReference type="GO" id="GO:0071949">
    <property type="term" value="F:FAD binding"/>
    <property type="evidence" value="ECO:0007669"/>
    <property type="project" value="InterPro"/>
</dbReference>
<dbReference type="PROSITE" id="PS51387">
    <property type="entry name" value="FAD_PCMH"/>
    <property type="match status" value="1"/>
</dbReference>
<dbReference type="Pfam" id="PF03450">
    <property type="entry name" value="CO_deh_flav_C"/>
    <property type="match status" value="1"/>
</dbReference>
<dbReference type="KEGG" id="nou:Natoc_3140"/>
<evidence type="ECO:0000313" key="5">
    <source>
        <dbReference type="EMBL" id="AGB38881.1"/>
    </source>
</evidence>
<evidence type="ECO:0000259" key="4">
    <source>
        <dbReference type="PROSITE" id="PS51387"/>
    </source>
</evidence>
<reference evidence="5 6" key="1">
    <citation type="submission" date="2012-11" db="EMBL/GenBank/DDBJ databases">
        <title>FINISHED of Natronococcus occultus SP4, DSM 3396.</title>
        <authorList>
            <consortium name="DOE Joint Genome Institute"/>
            <person name="Eisen J."/>
            <person name="Huntemann M."/>
            <person name="Wei C.-L."/>
            <person name="Han J."/>
            <person name="Detter J.C."/>
            <person name="Han C."/>
            <person name="Tapia R."/>
            <person name="Chen A."/>
            <person name="Kyrpides N."/>
            <person name="Mavromatis K."/>
            <person name="Markowitz V."/>
            <person name="Szeto E."/>
            <person name="Ivanova N."/>
            <person name="Mikhailova N."/>
            <person name="Ovchinnikova G."/>
            <person name="Pagani I."/>
            <person name="Pati A."/>
            <person name="Goodwin L."/>
            <person name="Nordberg H.P."/>
            <person name="Cantor M.N."/>
            <person name="Hua S.X."/>
            <person name="Woyke T."/>
            <person name="Eisen J."/>
            <person name="Klenk H.-P."/>
            <person name="Klenk H.-P."/>
        </authorList>
    </citation>
    <scope>NUCLEOTIDE SEQUENCE [LARGE SCALE GENOMIC DNA]</scope>
    <source>
        <strain evidence="5 6">SP4</strain>
    </source>
</reference>
<dbReference type="PANTHER" id="PTHR42659">
    <property type="entry name" value="XANTHINE DEHYDROGENASE SUBUNIT C-RELATED"/>
    <property type="match status" value="1"/>
</dbReference>
<dbReference type="InterPro" id="IPR016169">
    <property type="entry name" value="FAD-bd_PCMH_sub2"/>
</dbReference>
<organism evidence="5 6">
    <name type="scientific">Natronococcus occultus SP4</name>
    <dbReference type="NCBI Taxonomy" id="694430"/>
    <lineage>
        <taxon>Archaea</taxon>
        <taxon>Methanobacteriati</taxon>
        <taxon>Methanobacteriota</taxon>
        <taxon>Stenosarchaea group</taxon>
        <taxon>Halobacteria</taxon>
        <taxon>Halobacteriales</taxon>
        <taxon>Natrialbaceae</taxon>
        <taxon>Natronococcus</taxon>
    </lineage>
</organism>
<evidence type="ECO:0000313" key="6">
    <source>
        <dbReference type="Proteomes" id="UP000010878"/>
    </source>
</evidence>
<dbReference type="InterPro" id="IPR036683">
    <property type="entry name" value="CO_DH_flav_C_dom_sf"/>
</dbReference>
<dbReference type="InterPro" id="IPR036318">
    <property type="entry name" value="FAD-bd_PCMH-like_sf"/>
</dbReference>
<dbReference type="RefSeq" id="WP_015322320.1">
    <property type="nucleotide sequence ID" value="NC_019974.1"/>
</dbReference>
<dbReference type="Gene3D" id="3.30.390.50">
    <property type="entry name" value="CO dehydrogenase flavoprotein, C-terminal domain"/>
    <property type="match status" value="1"/>
</dbReference>
<evidence type="ECO:0000256" key="1">
    <source>
        <dbReference type="ARBA" id="ARBA00022630"/>
    </source>
</evidence>
<sequence>MSIRHQTECVCVESVDEALALLSEDTDTRVLGGGYSLVPLLKDGIETPDRLVDITAVPSLRGITREKATLRIGAVTTHDRIAASTAVRERARALADATDSVGDFQAKHRGTIAGNLVFADPKYDAPAAFLALDGRLVVRGPDGERTIDADDWFRGPGETACHSDELVTEIVVPNAQRSGYVRTSEYSGYAIVGAAAVLETDGDAVTRARVAVNGAKPYPIRLPSVERTLVGGPIDDESLTAAADAASEDIDPAALIATDTAAGQHRLRLVQSYCRRAIARAIADH</sequence>